<dbReference type="PANTHER" id="PTHR30547">
    <property type="entry name" value="UNCHARACTERIZED PROTEIN YHCG-RELATED"/>
    <property type="match status" value="1"/>
</dbReference>
<accession>A0A2H9PBX4</accession>
<dbReference type="AlphaFoldDB" id="A0A2H9PBX4"/>
<dbReference type="InterPro" id="IPR053148">
    <property type="entry name" value="PD-DEXK-like_domain"/>
</dbReference>
<evidence type="ECO:0000313" key="4">
    <source>
        <dbReference type="Proteomes" id="UP000234145"/>
    </source>
</evidence>
<proteinExistence type="predicted"/>
<dbReference type="EMBL" id="PFMS01000083">
    <property type="protein sequence ID" value="PIZ15549.1"/>
    <property type="molecule type" value="Genomic_DNA"/>
</dbReference>
<name>A0A2H9PBX4_9BACT</name>
<dbReference type="PANTHER" id="PTHR30547:SF0">
    <property type="entry name" value="BLR8175 PROTEIN"/>
    <property type="match status" value="1"/>
</dbReference>
<dbReference type="Pfam" id="PF06250">
    <property type="entry name" value="YhcG_C"/>
    <property type="match status" value="1"/>
</dbReference>
<sequence length="383" mass="44279">MKNKKNHNSLIEKSSKQFVSQSLKGLPTGYKEFLEKLKLRIRSAQIKASLSANFELIQLYWDIGCEVVERQQKDGWGASVIEYLSVDLQRAFPGMKGFSTRNIWRMRAFYLAYTGEVKILPQVVAELDGKNLPRSVAGIPWGHNAVIIEQVKDPVERIWYAQKILKYGWSRDILVLQIENDLYHRQGKALTNFDKTLPPLQSDLAKQTLKDPYIFDFLTLDTESREQELEKGLIDHLTKFLLELGVGFSFVGKQVHFEVGGEDFYIDLLFYHLKLRCYIVIELKAGAFKPEYAGKMNFYLNAADDLMRHPDDKPSIGLLLCKSKNRLIVEYALREIKKPIGVARWTTKIVKALPENLKENLPTIEQIEKELKEIGKTKRRNKR</sequence>
<gene>
    <name evidence="3" type="ORF">COY51_04940</name>
</gene>
<dbReference type="Proteomes" id="UP000234145">
    <property type="component" value="Unassembled WGS sequence"/>
</dbReference>
<comment type="caution">
    <text evidence="3">The sequence shown here is derived from an EMBL/GenBank/DDBJ whole genome shotgun (WGS) entry which is preliminary data.</text>
</comment>
<protein>
    <submittedName>
        <fullName evidence="3">DUF1016 domain-containing protein</fullName>
    </submittedName>
</protein>
<evidence type="ECO:0000259" key="1">
    <source>
        <dbReference type="Pfam" id="PF06250"/>
    </source>
</evidence>
<dbReference type="InterPro" id="IPR041527">
    <property type="entry name" value="YhcG_N"/>
</dbReference>
<reference evidence="4" key="1">
    <citation type="submission" date="2017-09" db="EMBL/GenBank/DDBJ databases">
        <title>Depth-based differentiation of microbial function through sediment-hosted aquifers and enrichment of novel symbionts in the deep terrestrial subsurface.</title>
        <authorList>
            <person name="Probst A.J."/>
            <person name="Ladd B."/>
            <person name="Jarett J.K."/>
            <person name="Geller-Mcgrath D.E."/>
            <person name="Sieber C.M.K."/>
            <person name="Emerson J.B."/>
            <person name="Anantharaman K."/>
            <person name="Thomas B.C."/>
            <person name="Malmstrom R."/>
            <person name="Stieglmeier M."/>
            <person name="Klingl A."/>
            <person name="Woyke T."/>
            <person name="Ryan C.M."/>
            <person name="Banfield J.F."/>
        </authorList>
    </citation>
    <scope>NUCLEOTIDE SEQUENCE [LARGE SCALE GENOMIC DNA]</scope>
</reference>
<dbReference type="InterPro" id="IPR011856">
    <property type="entry name" value="tRNA_endonuc-like_dom_sf"/>
</dbReference>
<dbReference type="Pfam" id="PF17761">
    <property type="entry name" value="DUF1016_N"/>
    <property type="match status" value="1"/>
</dbReference>
<dbReference type="Gene3D" id="3.40.1350.10">
    <property type="match status" value="1"/>
</dbReference>
<evidence type="ECO:0000259" key="2">
    <source>
        <dbReference type="Pfam" id="PF17761"/>
    </source>
</evidence>
<feature type="domain" description="YhcG PDDEXK nuclease" evidence="1">
    <location>
        <begin position="206"/>
        <end position="362"/>
    </location>
</feature>
<dbReference type="InterPro" id="IPR009362">
    <property type="entry name" value="YhcG_C"/>
</dbReference>
<dbReference type="GO" id="GO:0003676">
    <property type="term" value="F:nucleic acid binding"/>
    <property type="evidence" value="ECO:0007669"/>
    <property type="project" value="InterPro"/>
</dbReference>
<organism evidence="3 4">
    <name type="scientific">Candidatus Desantisbacteria bacterium CG_4_10_14_0_8_um_filter_39_17</name>
    <dbReference type="NCBI Taxonomy" id="1974542"/>
    <lineage>
        <taxon>Bacteria</taxon>
        <taxon>Candidatus Desantisiibacteriota</taxon>
    </lineage>
</organism>
<evidence type="ECO:0000313" key="3">
    <source>
        <dbReference type="EMBL" id="PIZ15549.1"/>
    </source>
</evidence>
<feature type="domain" description="YhcG N-terminal" evidence="2">
    <location>
        <begin position="37"/>
        <end position="185"/>
    </location>
</feature>